<evidence type="ECO:0000313" key="3">
    <source>
        <dbReference type="EMBL" id="CRY84506.1"/>
    </source>
</evidence>
<gene>
    <name evidence="2" type="ORF">ERS450000_00005</name>
    <name evidence="3" type="ORF">ERS450000_06048</name>
</gene>
<keyword evidence="3" id="KW-0614">Plasmid</keyword>
<dbReference type="AlphaFoldDB" id="A0A0H5NCW4"/>
<evidence type="ECO:0000313" key="4">
    <source>
        <dbReference type="Proteomes" id="UP000057820"/>
    </source>
</evidence>
<organism evidence="2 4">
    <name type="scientific">Nocardia farcinica</name>
    <dbReference type="NCBI Taxonomy" id="37329"/>
    <lineage>
        <taxon>Bacteria</taxon>
        <taxon>Bacillati</taxon>
        <taxon>Actinomycetota</taxon>
        <taxon>Actinomycetes</taxon>
        <taxon>Mycobacteriales</taxon>
        <taxon>Nocardiaceae</taxon>
        <taxon>Nocardia</taxon>
    </lineage>
</organism>
<accession>A0A0H5NCW4</accession>
<dbReference type="Proteomes" id="UP000057820">
    <property type="component" value="Chromosome 1"/>
</dbReference>
<dbReference type="KEGG" id="nfr:ERS450000_00005"/>
<reference evidence="4" key="1">
    <citation type="submission" date="2015-03" db="EMBL/GenBank/DDBJ databases">
        <authorList>
            <consortium name="Pathogen Informatics"/>
        </authorList>
    </citation>
    <scope>NUCLEOTIDE SEQUENCE [LARGE SCALE GENOMIC DNA]</scope>
    <source>
        <strain evidence="4">NCTC11134</strain>
        <plasmid evidence="4">3</plasmid>
    </source>
</reference>
<protein>
    <submittedName>
        <fullName evidence="2">Helix-turn-helix domain</fullName>
    </submittedName>
</protein>
<dbReference type="InterPro" id="IPR036388">
    <property type="entry name" value="WH-like_DNA-bd_sf"/>
</dbReference>
<evidence type="ECO:0000313" key="2">
    <source>
        <dbReference type="EMBL" id="CRY73189.1"/>
    </source>
</evidence>
<dbReference type="EMBL" id="LN868940">
    <property type="protein sequence ID" value="CRY84506.1"/>
    <property type="molecule type" value="Genomic_DNA"/>
</dbReference>
<dbReference type="Pfam" id="PF12728">
    <property type="entry name" value="HTH_17"/>
    <property type="match status" value="1"/>
</dbReference>
<dbReference type="InterPro" id="IPR041657">
    <property type="entry name" value="HTH_17"/>
</dbReference>
<dbReference type="SUPFAM" id="SSF46955">
    <property type="entry name" value="Putative DNA-binding domain"/>
    <property type="match status" value="1"/>
</dbReference>
<dbReference type="InterPro" id="IPR009061">
    <property type="entry name" value="DNA-bd_dom_put_sf"/>
</dbReference>
<dbReference type="KEGG" id="nfr:ERS450000_06048"/>
<name>A0A0H5NCW4_NOCFR</name>
<feature type="domain" description="Helix-turn-helix" evidence="1">
    <location>
        <begin position="7"/>
        <end position="59"/>
    </location>
</feature>
<sequence>MSTEPRWLTRRQVAEITGFSVKTLENWAQMKPRKGPKCFKVANRYRYLATDVQAWQEQRQRAAA</sequence>
<dbReference type="Gene3D" id="1.10.10.10">
    <property type="entry name" value="Winged helix-like DNA-binding domain superfamily/Winged helix DNA-binding domain"/>
    <property type="match status" value="1"/>
</dbReference>
<geneLocation type="plasmid" evidence="3">
    <name>3</name>
</geneLocation>
<dbReference type="RefSeq" id="WP_060589681.1">
    <property type="nucleotide sequence ID" value="NZ_CP031418.1"/>
</dbReference>
<reference evidence="2" key="2">
    <citation type="submission" date="2015-03" db="EMBL/GenBank/DDBJ databases">
        <authorList>
            <person name="Informatics Pathogen"/>
        </authorList>
    </citation>
    <scope>NUCLEOTIDE SEQUENCE</scope>
    <source>
        <strain evidence="2">NCTC11134</strain>
        <plasmid evidence="3">3</plasmid>
    </source>
</reference>
<evidence type="ECO:0000259" key="1">
    <source>
        <dbReference type="Pfam" id="PF12728"/>
    </source>
</evidence>
<proteinExistence type="predicted"/>
<dbReference type="EMBL" id="LN868938">
    <property type="protein sequence ID" value="CRY73189.1"/>
    <property type="molecule type" value="Genomic_DNA"/>
</dbReference>
<dbReference type="Proteomes" id="UP000057820">
    <property type="component" value="Plasmid 3"/>
</dbReference>